<gene>
    <name evidence="2" type="ORF">DEM25_016265</name>
</gene>
<sequence>MNMLAAIIAALVALVLVLMAVTRIGVIMIERRHPPAGIFVTANGTDMHLVRIPAGDDADLPPVVFLHGASGNLHDAMTIYGDRLRGRADLLFVDRPGHGWSSRGPAENALPDGQARTLAAMLDELGIEKAIVVGHSFGGAIAVSFALNHPDRTAGTVFLSPVSHPWPGGISWYYTLTATPIVGWLFSETLAMPGGWSRMEDGTACVFAPNRPTPDYAERTRLPLLFRPNHFRANAIDVANLYDHVAEVSPRYREIETPSVIITGNKDTIVLPSIHSTGLARDLQNAELVRIHNLGHKPDHVLPDLVVAALESVAGRERDLQALARTKEAQLASDAFGPIERCLDNEEIRKEVRAAGYRGE</sequence>
<dbReference type="PANTHER" id="PTHR43798">
    <property type="entry name" value="MONOACYLGLYCEROL LIPASE"/>
    <property type="match status" value="1"/>
</dbReference>
<comment type="caution">
    <text evidence="2">The sequence shown here is derived from an EMBL/GenBank/DDBJ whole genome shotgun (WGS) entry which is preliminary data.</text>
</comment>
<dbReference type="PANTHER" id="PTHR43798:SF33">
    <property type="entry name" value="HYDROLASE, PUTATIVE (AFU_ORTHOLOGUE AFUA_2G14860)-RELATED"/>
    <property type="match status" value="1"/>
</dbReference>
<reference evidence="2 3" key="1">
    <citation type="journal article" date="2018" name="Int. J. Syst. Bacteriol.">
        <title>Oceaniradius stylonemae gen. nov., sp. nov., isolated from a red alga, Stylonema cornu-cervi.</title>
        <authorList>
            <person name="Jeong S."/>
        </authorList>
    </citation>
    <scope>NUCLEOTIDE SEQUENCE [LARGE SCALE GENOMIC DNA]</scope>
    <source>
        <strain evidence="2 3">StC1</strain>
    </source>
</reference>
<keyword evidence="3" id="KW-1185">Reference proteome</keyword>
<proteinExistence type="predicted"/>
<dbReference type="EMBL" id="QFWV02000008">
    <property type="protein sequence ID" value="RKF06090.1"/>
    <property type="molecule type" value="Genomic_DNA"/>
</dbReference>
<evidence type="ECO:0000259" key="1">
    <source>
        <dbReference type="Pfam" id="PF00561"/>
    </source>
</evidence>
<dbReference type="PRINTS" id="PR00111">
    <property type="entry name" value="ABHYDROLASE"/>
</dbReference>
<keyword evidence="2" id="KW-0378">Hydrolase</keyword>
<dbReference type="GO" id="GO:0016020">
    <property type="term" value="C:membrane"/>
    <property type="evidence" value="ECO:0007669"/>
    <property type="project" value="TreeGrafter"/>
</dbReference>
<accession>A0A3A8AEJ6</accession>
<name>A0A3A8AEJ6_9HYPH</name>
<evidence type="ECO:0000313" key="3">
    <source>
        <dbReference type="Proteomes" id="UP000246132"/>
    </source>
</evidence>
<dbReference type="Proteomes" id="UP000246132">
    <property type="component" value="Unassembled WGS sequence"/>
</dbReference>
<dbReference type="InterPro" id="IPR029058">
    <property type="entry name" value="AB_hydrolase_fold"/>
</dbReference>
<dbReference type="InterPro" id="IPR000073">
    <property type="entry name" value="AB_hydrolase_1"/>
</dbReference>
<dbReference type="Pfam" id="PF00561">
    <property type="entry name" value="Abhydrolase_1"/>
    <property type="match status" value="1"/>
</dbReference>
<dbReference type="SUPFAM" id="SSF53474">
    <property type="entry name" value="alpha/beta-Hydrolases"/>
    <property type="match status" value="1"/>
</dbReference>
<dbReference type="OrthoDB" id="9815441at2"/>
<dbReference type="GO" id="GO:0016787">
    <property type="term" value="F:hydrolase activity"/>
    <property type="evidence" value="ECO:0007669"/>
    <property type="project" value="UniProtKB-KW"/>
</dbReference>
<protein>
    <submittedName>
        <fullName evidence="2">Alpha/beta hydrolase</fullName>
    </submittedName>
</protein>
<organism evidence="2 3">
    <name type="scientific">Oceaniradius stylonematis</name>
    <dbReference type="NCBI Taxonomy" id="2184161"/>
    <lineage>
        <taxon>Bacteria</taxon>
        <taxon>Pseudomonadati</taxon>
        <taxon>Pseudomonadota</taxon>
        <taxon>Alphaproteobacteria</taxon>
        <taxon>Hyphomicrobiales</taxon>
        <taxon>Ahrensiaceae</taxon>
        <taxon>Oceaniradius</taxon>
    </lineage>
</organism>
<feature type="domain" description="AB hydrolase-1" evidence="1">
    <location>
        <begin position="61"/>
        <end position="296"/>
    </location>
</feature>
<dbReference type="Gene3D" id="3.40.50.1820">
    <property type="entry name" value="alpha/beta hydrolase"/>
    <property type="match status" value="1"/>
</dbReference>
<dbReference type="AlphaFoldDB" id="A0A3A8AEJ6"/>
<dbReference type="InterPro" id="IPR050266">
    <property type="entry name" value="AB_hydrolase_sf"/>
</dbReference>
<evidence type="ECO:0000313" key="2">
    <source>
        <dbReference type="EMBL" id="RKF06090.1"/>
    </source>
</evidence>